<dbReference type="PANTHER" id="PTHR43553">
    <property type="entry name" value="HEAVY METAL TRANSPORTER"/>
    <property type="match status" value="1"/>
</dbReference>
<dbReference type="Gene3D" id="3.40.50.300">
    <property type="entry name" value="P-loop containing nucleotide triphosphate hydrolases"/>
    <property type="match status" value="1"/>
</dbReference>
<feature type="non-terminal residue" evidence="5">
    <location>
        <position position="1"/>
    </location>
</feature>
<dbReference type="GO" id="GO:0016887">
    <property type="term" value="F:ATP hydrolysis activity"/>
    <property type="evidence" value="ECO:0007669"/>
    <property type="project" value="InterPro"/>
</dbReference>
<dbReference type="AlphaFoldDB" id="A0A382ZCC0"/>
<dbReference type="SUPFAM" id="SSF52540">
    <property type="entry name" value="P-loop containing nucleoside triphosphate hydrolases"/>
    <property type="match status" value="1"/>
</dbReference>
<dbReference type="InterPro" id="IPR003439">
    <property type="entry name" value="ABC_transporter-like_ATP-bd"/>
</dbReference>
<evidence type="ECO:0000256" key="1">
    <source>
        <dbReference type="ARBA" id="ARBA00022448"/>
    </source>
</evidence>
<keyword evidence="2" id="KW-0547">Nucleotide-binding</keyword>
<sequence length="108" mass="11519">VPEVVIEIKDLKVQYAETDTPALNGISLTVEKGEFVGILGSHGAGKTTLCLSINGIVPNMITADMYGSIEVAGEVPPKIPVRELATKVGSVFDNPEFQMSQLSVFEEV</sequence>
<dbReference type="PANTHER" id="PTHR43553:SF24">
    <property type="entry name" value="ENERGY-COUPLING FACTOR TRANSPORTER ATP-BINDING PROTEIN ECFA1"/>
    <property type="match status" value="1"/>
</dbReference>
<dbReference type="GO" id="GO:0043190">
    <property type="term" value="C:ATP-binding cassette (ABC) transporter complex"/>
    <property type="evidence" value="ECO:0007669"/>
    <property type="project" value="TreeGrafter"/>
</dbReference>
<evidence type="ECO:0000313" key="5">
    <source>
        <dbReference type="EMBL" id="SVD92745.1"/>
    </source>
</evidence>
<keyword evidence="1" id="KW-0813">Transport</keyword>
<dbReference type="GO" id="GO:0042626">
    <property type="term" value="F:ATPase-coupled transmembrane transporter activity"/>
    <property type="evidence" value="ECO:0007669"/>
    <property type="project" value="TreeGrafter"/>
</dbReference>
<evidence type="ECO:0000259" key="4">
    <source>
        <dbReference type="Pfam" id="PF00005"/>
    </source>
</evidence>
<dbReference type="EMBL" id="UINC01182497">
    <property type="protein sequence ID" value="SVD92745.1"/>
    <property type="molecule type" value="Genomic_DNA"/>
</dbReference>
<feature type="domain" description="ABC transporter" evidence="4">
    <location>
        <begin position="23"/>
        <end position="106"/>
    </location>
</feature>
<organism evidence="5">
    <name type="scientific">marine metagenome</name>
    <dbReference type="NCBI Taxonomy" id="408172"/>
    <lineage>
        <taxon>unclassified sequences</taxon>
        <taxon>metagenomes</taxon>
        <taxon>ecological metagenomes</taxon>
    </lineage>
</organism>
<dbReference type="InterPro" id="IPR050095">
    <property type="entry name" value="ECF_ABC_transporter_ATP-bd"/>
</dbReference>
<reference evidence="5" key="1">
    <citation type="submission" date="2018-05" db="EMBL/GenBank/DDBJ databases">
        <authorList>
            <person name="Lanie J.A."/>
            <person name="Ng W.-L."/>
            <person name="Kazmierczak K.M."/>
            <person name="Andrzejewski T.M."/>
            <person name="Davidsen T.M."/>
            <person name="Wayne K.J."/>
            <person name="Tettelin H."/>
            <person name="Glass J.I."/>
            <person name="Rusch D."/>
            <person name="Podicherti R."/>
            <person name="Tsui H.-C.T."/>
            <person name="Winkler M.E."/>
        </authorList>
    </citation>
    <scope>NUCLEOTIDE SEQUENCE</scope>
</reference>
<accession>A0A382ZCC0</accession>
<name>A0A382ZCC0_9ZZZZ</name>
<proteinExistence type="predicted"/>
<evidence type="ECO:0000256" key="2">
    <source>
        <dbReference type="ARBA" id="ARBA00022741"/>
    </source>
</evidence>
<keyword evidence="3" id="KW-0067">ATP-binding</keyword>
<feature type="non-terminal residue" evidence="5">
    <location>
        <position position="108"/>
    </location>
</feature>
<gene>
    <name evidence="5" type="ORF">METZ01_LOCUS445599</name>
</gene>
<dbReference type="InterPro" id="IPR027417">
    <property type="entry name" value="P-loop_NTPase"/>
</dbReference>
<protein>
    <recommendedName>
        <fullName evidence="4">ABC transporter domain-containing protein</fullName>
    </recommendedName>
</protein>
<dbReference type="GO" id="GO:0005524">
    <property type="term" value="F:ATP binding"/>
    <property type="evidence" value="ECO:0007669"/>
    <property type="project" value="UniProtKB-KW"/>
</dbReference>
<dbReference type="Pfam" id="PF00005">
    <property type="entry name" value="ABC_tran"/>
    <property type="match status" value="1"/>
</dbReference>
<evidence type="ECO:0000256" key="3">
    <source>
        <dbReference type="ARBA" id="ARBA00022840"/>
    </source>
</evidence>